<organism evidence="1 2">
    <name type="scientific">Candidatus Aramenus sulfurataquae</name>
    <dbReference type="NCBI Taxonomy" id="1326980"/>
    <lineage>
        <taxon>Archaea</taxon>
        <taxon>Thermoproteota</taxon>
        <taxon>Thermoprotei</taxon>
        <taxon>Sulfolobales</taxon>
        <taxon>Sulfolobaceae</taxon>
        <taxon>Candidatus Aramenus</taxon>
    </lineage>
</organism>
<dbReference type="AlphaFoldDB" id="W7KVS4"/>
<dbReference type="Proteomes" id="UP000054284">
    <property type="component" value="Unassembled WGS sequence"/>
</dbReference>
<dbReference type="EMBL" id="ASRH01000008">
    <property type="protein sequence ID" value="EWG06722.1"/>
    <property type="molecule type" value="Genomic_DNA"/>
</dbReference>
<evidence type="ECO:0000313" key="2">
    <source>
        <dbReference type="Proteomes" id="UP000054284"/>
    </source>
</evidence>
<protein>
    <submittedName>
        <fullName evidence="1">Uncharacterized protein</fullName>
    </submittedName>
</protein>
<gene>
    <name evidence="1" type="ORF">ASUL_07889</name>
</gene>
<reference evidence="1 2" key="1">
    <citation type="journal article" date="2014" name="Genome Announc.">
        <title>Draft Genome Sequence of the Sulfolobales Archaeon AZ1, Obtained through Metagenomic Analysis of a Mexican Hot Spring.</title>
        <authorList>
            <person name="Servin-Garciduenas L.E."/>
            <person name="Martinez-Romero E."/>
        </authorList>
    </citation>
    <scope>NUCLEOTIDE SEQUENCE [LARGE SCALE GENOMIC DNA]</scope>
    <source>
        <strain evidence="1">AZ1-illumnia</strain>
    </source>
</reference>
<accession>W7KVS4</accession>
<keyword evidence="2" id="KW-1185">Reference proteome</keyword>
<name>W7KVS4_9CREN</name>
<proteinExistence type="predicted"/>
<comment type="caution">
    <text evidence="1">The sequence shown here is derived from an EMBL/GenBank/DDBJ whole genome shotgun (WGS) entry which is preliminary data.</text>
</comment>
<sequence>MPHYLEDYVKAGFNPSTTMVTCDLGKAFSLFLGKGKVKLVFVNSPKPYSFDAQVIVQYFSLRRDEVFAREVSLEREGGVSATTLRFVDVGVPLSSKLYDRVMEALSLNPLVVKGVVDNLQFTREDEFFGWGIGEGRANLTLKPSQAEKYCLIGELGELLALSVHNRAVLGMLSAEPYLLKQGEEFLESHTKVYRELGEVIRSREDEILLSEEVGLSRPMERLKGLKVDKFPVKDPFALRKYGGLMKDPFASPFFVVVVGKARAVEEVCQKAKSLGLRSEMGTVQTLTS</sequence>
<evidence type="ECO:0000313" key="1">
    <source>
        <dbReference type="EMBL" id="EWG06722.1"/>
    </source>
</evidence>